<accession>A0A2J8AAV4</accession>
<evidence type="ECO:0000313" key="1">
    <source>
        <dbReference type="EMBL" id="PNH09650.1"/>
    </source>
</evidence>
<dbReference type="EMBL" id="PGGS01000082">
    <property type="protein sequence ID" value="PNH09650.1"/>
    <property type="molecule type" value="Genomic_DNA"/>
</dbReference>
<evidence type="ECO:0000313" key="2">
    <source>
        <dbReference type="Proteomes" id="UP000236333"/>
    </source>
</evidence>
<comment type="caution">
    <text evidence="1">The sequence shown here is derived from an EMBL/GenBank/DDBJ whole genome shotgun (WGS) entry which is preliminary data.</text>
</comment>
<keyword evidence="2" id="KW-1185">Reference proteome</keyword>
<sequence length="74" mass="7760">MQRTGGQGVRGAGADAAAGTYRLYCTVGCHPTCCGEFEVHPDGPEAYLQELLAVLREGQALGKQGGGDVRVRPR</sequence>
<name>A0A2J8AAV4_9CHLO</name>
<dbReference type="Proteomes" id="UP000236333">
    <property type="component" value="Unassembled WGS sequence"/>
</dbReference>
<protein>
    <submittedName>
        <fullName evidence="1">Uncharacterized protein</fullName>
    </submittedName>
</protein>
<dbReference type="OrthoDB" id="6079689at2759"/>
<dbReference type="AlphaFoldDB" id="A0A2J8AAV4"/>
<proteinExistence type="predicted"/>
<reference evidence="1 2" key="1">
    <citation type="journal article" date="2017" name="Mol. Biol. Evol.">
        <title>The 4-celled Tetrabaena socialis nuclear genome reveals the essential components for genetic control of cell number at the origin of multicellularity in the volvocine lineage.</title>
        <authorList>
            <person name="Featherston J."/>
            <person name="Arakaki Y."/>
            <person name="Hanschen E.R."/>
            <person name="Ferris P.J."/>
            <person name="Michod R.E."/>
            <person name="Olson B.J.S.C."/>
            <person name="Nozaki H."/>
            <person name="Durand P.M."/>
        </authorList>
    </citation>
    <scope>NUCLEOTIDE SEQUENCE [LARGE SCALE GENOMIC DNA]</scope>
    <source>
        <strain evidence="1 2">NIES-571</strain>
    </source>
</reference>
<organism evidence="1 2">
    <name type="scientific">Tetrabaena socialis</name>
    <dbReference type="NCBI Taxonomy" id="47790"/>
    <lineage>
        <taxon>Eukaryota</taxon>
        <taxon>Viridiplantae</taxon>
        <taxon>Chlorophyta</taxon>
        <taxon>core chlorophytes</taxon>
        <taxon>Chlorophyceae</taxon>
        <taxon>CS clade</taxon>
        <taxon>Chlamydomonadales</taxon>
        <taxon>Tetrabaenaceae</taxon>
        <taxon>Tetrabaena</taxon>
    </lineage>
</organism>
<gene>
    <name evidence="1" type="ORF">TSOC_003647</name>
</gene>
<dbReference type="Gene3D" id="3.20.20.140">
    <property type="entry name" value="Metal-dependent hydrolases"/>
    <property type="match status" value="1"/>
</dbReference>